<dbReference type="EMBL" id="AL132909">
    <property type="protein sequence ID" value="CAB87735.1"/>
    <property type="molecule type" value="Genomic_DNA"/>
</dbReference>
<dbReference type="AlphaFoldDB" id="Q9M3F3"/>
<gene>
    <name evidence="2" type="primary">T14K23_140</name>
</gene>
<evidence type="ECO:0000256" key="1">
    <source>
        <dbReference type="SAM" id="MobiDB-lite"/>
    </source>
</evidence>
<protein>
    <submittedName>
        <fullName evidence="2">Uncharacterized protein T14K23_140</fullName>
    </submittedName>
</protein>
<organism evidence="2">
    <name type="scientific">Arabidopsis thaliana</name>
    <name type="common">Mouse-ear cress</name>
    <dbReference type="NCBI Taxonomy" id="3702"/>
    <lineage>
        <taxon>Eukaryota</taxon>
        <taxon>Viridiplantae</taxon>
        <taxon>Streptophyta</taxon>
        <taxon>Embryophyta</taxon>
        <taxon>Tracheophyta</taxon>
        <taxon>Spermatophyta</taxon>
        <taxon>Magnoliopsida</taxon>
        <taxon>eudicotyledons</taxon>
        <taxon>Gunneridae</taxon>
        <taxon>Pentapetalae</taxon>
        <taxon>rosids</taxon>
        <taxon>malvids</taxon>
        <taxon>Brassicales</taxon>
        <taxon>Brassicaceae</taxon>
        <taxon>Camelineae</taxon>
        <taxon>Arabidopsis</taxon>
    </lineage>
</organism>
<name>Q9M3F3_ARATH</name>
<feature type="region of interest" description="Disordered" evidence="1">
    <location>
        <begin position="38"/>
        <end position="62"/>
    </location>
</feature>
<sequence>MNESKIAGIMAKLNAVYNQLVEVVDYVSSRGFPNQRFDHQQGYRGSYGNGPTSYTQNSQFQQPLQNSNSQQRILERPIPRWNESSLTTSRHSTSMESEYELVKIEESDDFAVAEAVSIDTIAYIRDIRLLVGMSIPRQSDLFRRICKETDSNDFSKTVITLSGDIGLNYG</sequence>
<evidence type="ECO:0000313" key="2">
    <source>
        <dbReference type="EMBL" id="CAB87735.1"/>
    </source>
</evidence>
<reference evidence="2" key="3">
    <citation type="submission" date="2000-04" db="EMBL/GenBank/DDBJ databases">
        <authorList>
            <person name="EU Arabidopsis sequencing project"/>
        </authorList>
    </citation>
    <scope>NUCLEOTIDE SEQUENCE</scope>
</reference>
<proteinExistence type="predicted"/>
<dbReference type="PIR" id="T47301">
    <property type="entry name" value="T47301"/>
</dbReference>
<reference evidence="2" key="1">
    <citation type="submission" date="1999-11" db="EMBL/GenBank/DDBJ databases">
        <authorList>
            <person name="Nyakatura G."/>
            <person name="Fartmann B."/>
            <person name="Dauner D."/>
            <person name="Sterr W."/>
            <person name="Holland R."/>
            <person name="Weichselgartner M."/>
            <person name="Mewes H.W."/>
            <person name="Rudd S."/>
            <person name="Lemcke K."/>
            <person name="Mayer K.F.X."/>
            <person name="Quetier F."/>
            <person name="Salanoubat M."/>
        </authorList>
    </citation>
    <scope>NUCLEOTIDE SEQUENCE</scope>
</reference>
<reference key="2">
    <citation type="journal article" date="2000" name="Nature">
        <title>Sequence and analysis of chromosome 3 of the plant Arabidopsis thaliana.</title>
        <authorList>
            <consortium name="European Union Chromosome 3 Arabidopsis Sequencing Consortium"/>
            <consortium name="Institute for Genomic Research"/>
            <consortium name="Kazusa DNA Research Institute"/>
            <person name="Salanoubat M."/>
            <person name="Lemcke K."/>
            <person name="Rieger M."/>
            <person name="Ansorge W."/>
            <person name="Unseld M."/>
            <person name="Fartmann B."/>
            <person name="Valle G."/>
            <person name="Blocker H."/>
            <person name="Perez-Alonso M."/>
            <person name="Obermaier B."/>
            <person name="Delseny M."/>
            <person name="Boutry M."/>
            <person name="Grivell L.A."/>
            <person name="Mache R."/>
            <person name="Puigdomenech P."/>
            <person name="De Simone V."/>
            <person name="Choisne N."/>
            <person name="Artiguenave F."/>
            <person name="Robert C."/>
            <person name="Brottier P."/>
            <person name="Wincker P."/>
            <person name="Cattolico L."/>
            <person name="Weissenbach J."/>
            <person name="Saurin W."/>
            <person name="Quetier F."/>
            <person name="Schafer M."/>
            <person name="Muller-Auer S."/>
            <person name="Gabel C."/>
            <person name="Fuchs M."/>
            <person name="Benes V."/>
            <person name="Wurmbach E."/>
            <person name="Drzonek H."/>
            <person name="Erfle H."/>
            <person name="Jordan N."/>
            <person name="Bangert S."/>
            <person name="Wiedelmann R."/>
            <person name="Kranz H."/>
            <person name="Voss H."/>
            <person name="Holland R."/>
            <person name="Brandt P."/>
            <person name="Nyakatura G."/>
            <person name="Vezzi A."/>
            <person name="D'Angelo M."/>
            <person name="Pallavicini A."/>
            <person name="Toppo S."/>
            <person name="Simionati B."/>
            <person name="Conrad A."/>
            <person name="Hornischer K."/>
            <person name="Kauer G."/>
            <person name="Lohnert T.H."/>
            <person name="Nordsiek G."/>
            <person name="Reichelt J."/>
            <person name="Scharfe M."/>
            <person name="Schon O."/>
            <person name="Bargues M."/>
            <person name="Terol J."/>
            <person name="Climent J."/>
            <person name="Navarro P."/>
            <person name="Collado C."/>
            <person name="Perez-Perez A."/>
            <person name="Ottenwalder B."/>
            <person name="Duchemin D."/>
            <person name="Cooke R."/>
            <person name="Laudie M."/>
            <person name="Berger-Llauro C."/>
            <person name="Purnelle B."/>
            <person name="Masuy D."/>
            <person name="de Haan M."/>
            <person name="Maarse A.C."/>
            <person name="Alcaraz J.P."/>
            <person name="Cottet A."/>
            <person name="Casacuberta E."/>
            <person name="Monfort A."/>
            <person name="Argiriou A."/>
            <person name="flores M."/>
            <person name="Liguori R."/>
            <person name="Vitale D."/>
            <person name="Mannhaupt G."/>
            <person name="Haase D."/>
            <person name="Schoof H."/>
            <person name="Rudd S."/>
            <person name="Zaccaria P."/>
            <person name="Mewes H.W."/>
            <person name="Mayer K.F."/>
            <person name="Kaul S."/>
            <person name="Town C.D."/>
            <person name="Koo H.L."/>
            <person name="Tallon L.J."/>
            <person name="Jenkins J."/>
            <person name="Rooney T."/>
            <person name="Rizzo M."/>
            <person name="Walts A."/>
            <person name="Utterback T."/>
            <person name="Fujii C.Y."/>
            <person name="Shea T.P."/>
            <person name="Creasy T.H."/>
            <person name="Haas B."/>
            <person name="Maiti R."/>
            <person name="Wu D."/>
            <person name="Peterson J."/>
            <person name="Van Aken S."/>
            <person name="Pai G."/>
            <person name="Militscher J."/>
            <person name="Sellers P."/>
            <person name="Gill J.E."/>
            <person name="Feldblyum T.V."/>
            <person name="Preuss D."/>
            <person name="Lin X."/>
            <person name="Nierman W.C."/>
            <person name="Salzberg S.L."/>
            <person name="White O."/>
            <person name="Venter J.C."/>
            <person name="Fraser C.M."/>
            <person name="Kaneko T."/>
            <person name="Nakamura Y."/>
            <person name="Sato S."/>
            <person name="Kato T."/>
            <person name="Asamizu E."/>
            <person name="Sasamoto S."/>
            <person name="Kimura T."/>
            <person name="Idesawa K."/>
            <person name="Kawashima K."/>
            <person name="Kishida Y."/>
            <person name="Kiyokawa C."/>
            <person name="Kohara M."/>
            <person name="Matsumoto M."/>
            <person name="Matsuno A."/>
            <person name="Muraki A."/>
            <person name="Nakayama S."/>
            <person name="Nakazaki N."/>
            <person name="Shinpo S."/>
            <person name="Takeuchi C."/>
            <person name="Wada T."/>
            <person name="Watanabe A."/>
            <person name="Yamada M."/>
            <person name="Yasuda M."/>
            <person name="Tabata S."/>
        </authorList>
    </citation>
    <scope>NUCLEOTIDE SEQUENCE [LARGE SCALE GENOMIC DNA]</scope>
    <source>
        <strain>cv. Columbia</strain>
    </source>
</reference>
<accession>Q9M3F3</accession>
<feature type="compositionally biased region" description="Polar residues" evidence="1">
    <location>
        <begin position="49"/>
        <end position="62"/>
    </location>
</feature>